<evidence type="ECO:0000256" key="9">
    <source>
        <dbReference type="SAM" id="MobiDB-lite"/>
    </source>
</evidence>
<evidence type="ECO:0000256" key="5">
    <source>
        <dbReference type="ARBA" id="ARBA00022741"/>
    </source>
</evidence>
<dbReference type="SMART" id="SM00382">
    <property type="entry name" value="AAA"/>
    <property type="match status" value="2"/>
</dbReference>
<keyword evidence="5" id="KW-0547">Nucleotide-binding</keyword>
<evidence type="ECO:0000256" key="3">
    <source>
        <dbReference type="ARBA" id="ARBA00022692"/>
    </source>
</evidence>
<evidence type="ECO:0000256" key="2">
    <source>
        <dbReference type="ARBA" id="ARBA00022448"/>
    </source>
</evidence>
<feature type="transmembrane region" description="Helical" evidence="10">
    <location>
        <begin position="324"/>
        <end position="348"/>
    </location>
</feature>
<evidence type="ECO:0000256" key="1">
    <source>
        <dbReference type="ARBA" id="ARBA00004141"/>
    </source>
</evidence>
<evidence type="ECO:0000313" key="13">
    <source>
        <dbReference type="EMBL" id="PWN97972.1"/>
    </source>
</evidence>
<feature type="domain" description="ABC transporter" evidence="11">
    <location>
        <begin position="1313"/>
        <end position="1561"/>
    </location>
</feature>
<dbReference type="InterPro" id="IPR017871">
    <property type="entry name" value="ABC_transporter-like_CS"/>
</dbReference>
<feature type="domain" description="ABC transmembrane type-1" evidence="12">
    <location>
        <begin position="329"/>
        <end position="627"/>
    </location>
</feature>
<dbReference type="InterPro" id="IPR003439">
    <property type="entry name" value="ABC_transporter-like_ATP-bd"/>
</dbReference>
<dbReference type="PROSITE" id="PS50929">
    <property type="entry name" value="ABC_TM1F"/>
    <property type="match status" value="2"/>
</dbReference>
<evidence type="ECO:0000256" key="10">
    <source>
        <dbReference type="SAM" id="Phobius"/>
    </source>
</evidence>
<dbReference type="InterPro" id="IPR036640">
    <property type="entry name" value="ABC1_TM_sf"/>
</dbReference>
<feature type="transmembrane region" description="Helical" evidence="10">
    <location>
        <begin position="1133"/>
        <end position="1154"/>
    </location>
</feature>
<dbReference type="Gene3D" id="3.40.50.300">
    <property type="entry name" value="P-loop containing nucleotide triphosphate hydrolases"/>
    <property type="match status" value="2"/>
</dbReference>
<keyword evidence="4" id="KW-0677">Repeat</keyword>
<dbReference type="STRING" id="58919.A0A316ZAL9"/>
<evidence type="ECO:0000256" key="7">
    <source>
        <dbReference type="ARBA" id="ARBA00022989"/>
    </source>
</evidence>
<dbReference type="Pfam" id="PF00005">
    <property type="entry name" value="ABC_tran"/>
    <property type="match status" value="2"/>
</dbReference>
<dbReference type="InterPro" id="IPR050173">
    <property type="entry name" value="ABC_transporter_C-like"/>
</dbReference>
<keyword evidence="2" id="KW-0813">Transport</keyword>
<feature type="transmembrane region" description="Helical" evidence="10">
    <location>
        <begin position="189"/>
        <end position="207"/>
    </location>
</feature>
<dbReference type="InterPro" id="IPR003593">
    <property type="entry name" value="AAA+_ATPase"/>
</dbReference>
<dbReference type="SUPFAM" id="SSF90123">
    <property type="entry name" value="ABC transporter transmembrane region"/>
    <property type="match status" value="2"/>
</dbReference>
<dbReference type="PANTHER" id="PTHR24223:SF353">
    <property type="entry name" value="ABC TRANSPORTER ATP-BINDING PROTEIN_PERMEASE VMR1-RELATED"/>
    <property type="match status" value="1"/>
</dbReference>
<dbReference type="CDD" id="cd18596">
    <property type="entry name" value="ABC_6TM_VMR1_D1_like"/>
    <property type="match status" value="1"/>
</dbReference>
<feature type="transmembrane region" description="Helical" evidence="10">
    <location>
        <begin position="96"/>
        <end position="114"/>
    </location>
</feature>
<evidence type="ECO:0000256" key="8">
    <source>
        <dbReference type="ARBA" id="ARBA00023136"/>
    </source>
</evidence>
<keyword evidence="7 10" id="KW-1133">Transmembrane helix</keyword>
<proteinExistence type="predicted"/>
<dbReference type="PROSITE" id="PS00211">
    <property type="entry name" value="ABC_TRANSPORTER_1"/>
    <property type="match status" value="2"/>
</dbReference>
<feature type="transmembrane region" description="Helical" evidence="10">
    <location>
        <begin position="1033"/>
        <end position="1056"/>
    </location>
</feature>
<dbReference type="Gene3D" id="1.20.1560.10">
    <property type="entry name" value="ABC transporter type 1, transmembrane domain"/>
    <property type="match status" value="2"/>
</dbReference>
<protein>
    <submittedName>
        <fullName evidence="13">P-loop containing nucleoside triphosphate hydrolase protein</fullName>
    </submittedName>
</protein>
<evidence type="ECO:0000259" key="12">
    <source>
        <dbReference type="PROSITE" id="PS50929"/>
    </source>
</evidence>
<evidence type="ECO:0000256" key="6">
    <source>
        <dbReference type="ARBA" id="ARBA00022840"/>
    </source>
</evidence>
<feature type="compositionally biased region" description="Low complexity" evidence="9">
    <location>
        <begin position="944"/>
        <end position="955"/>
    </location>
</feature>
<reference evidence="13 14" key="1">
    <citation type="journal article" date="2018" name="Mol. Biol. Evol.">
        <title>Broad Genomic Sampling Reveals a Smut Pathogenic Ancestry of the Fungal Clade Ustilaginomycotina.</title>
        <authorList>
            <person name="Kijpornyongpan T."/>
            <person name="Mondo S.J."/>
            <person name="Barry K."/>
            <person name="Sandor L."/>
            <person name="Lee J."/>
            <person name="Lipzen A."/>
            <person name="Pangilinan J."/>
            <person name="LaButti K."/>
            <person name="Hainaut M."/>
            <person name="Henrissat B."/>
            <person name="Grigoriev I.V."/>
            <person name="Spatafora J.W."/>
            <person name="Aime M.C."/>
        </authorList>
    </citation>
    <scope>NUCLEOTIDE SEQUENCE [LARGE SCALE GENOMIC DNA]</scope>
    <source>
        <strain evidence="13 14">MCA 4186</strain>
    </source>
</reference>
<name>A0A316ZAL9_9BASI</name>
<feature type="transmembrane region" description="Helical" evidence="10">
    <location>
        <begin position="1220"/>
        <end position="1238"/>
    </location>
</feature>
<evidence type="ECO:0000259" key="11">
    <source>
        <dbReference type="PROSITE" id="PS50893"/>
    </source>
</evidence>
<dbReference type="GO" id="GO:0005524">
    <property type="term" value="F:ATP binding"/>
    <property type="evidence" value="ECO:0007669"/>
    <property type="project" value="UniProtKB-KW"/>
</dbReference>
<feature type="domain" description="ABC transporter" evidence="11">
    <location>
        <begin position="659"/>
        <end position="920"/>
    </location>
</feature>
<accession>A0A316ZAL9</accession>
<dbReference type="GeneID" id="37268464"/>
<dbReference type="PROSITE" id="PS50893">
    <property type="entry name" value="ABC_TRANSPORTER_2"/>
    <property type="match status" value="2"/>
</dbReference>
<dbReference type="GO" id="GO:0016887">
    <property type="term" value="F:ATP hydrolysis activity"/>
    <property type="evidence" value="ECO:0007669"/>
    <property type="project" value="InterPro"/>
</dbReference>
<dbReference type="CDD" id="cd03244">
    <property type="entry name" value="ABCC_MRP_domain2"/>
    <property type="match status" value="1"/>
</dbReference>
<feature type="transmembrane region" description="Helical" evidence="10">
    <location>
        <begin position="562"/>
        <end position="588"/>
    </location>
</feature>
<gene>
    <name evidence="13" type="ORF">FA09DRAFT_318978</name>
</gene>
<dbReference type="GO" id="GO:0000329">
    <property type="term" value="C:fungal-type vacuole membrane"/>
    <property type="evidence" value="ECO:0007669"/>
    <property type="project" value="TreeGrafter"/>
</dbReference>
<dbReference type="InterPro" id="IPR011527">
    <property type="entry name" value="ABC1_TM_dom"/>
</dbReference>
<organism evidence="13 14">
    <name type="scientific">Tilletiopsis washingtonensis</name>
    <dbReference type="NCBI Taxonomy" id="58919"/>
    <lineage>
        <taxon>Eukaryota</taxon>
        <taxon>Fungi</taxon>
        <taxon>Dikarya</taxon>
        <taxon>Basidiomycota</taxon>
        <taxon>Ustilaginomycotina</taxon>
        <taxon>Exobasidiomycetes</taxon>
        <taxon>Entylomatales</taxon>
        <taxon>Entylomatales incertae sedis</taxon>
        <taxon>Tilletiopsis</taxon>
    </lineage>
</organism>
<keyword evidence="13" id="KW-0378">Hydrolase</keyword>
<dbReference type="GO" id="GO:0140359">
    <property type="term" value="F:ABC-type transporter activity"/>
    <property type="evidence" value="ECO:0007669"/>
    <property type="project" value="InterPro"/>
</dbReference>
<sequence length="1584" mass="168969">MDVLAARVAAPAPLLSAPAMLQLSSFASAIDAHMLLNASLAVVWLGSLFFLLPSRRRVQLEEDSAEQQAAAERAQRLAGTAIDEPQFHASVRRSRAALVTLCGCALALHLAQVIQRPPSTWQTATPHAVAIALWLNMLVLSARGHSQSRFGNLAHLFSLACIFSGVRIWDLLLPPKPRHGVPPPEGYLFLPPLEVASVSLSLLAVALSGTARVGPAREYSPLPGKEPPRPVLPMGSGGASLLGRLYFAHCFSVARLAWKKGYLEPTAFSLIDGSNKAELLYADFKRTYAEAVATRRVQLQEKVGDLRAAWPLIKALCRANASRLIVSNILAFIGGMGFYAPAFCTNGLISILERQTEKSSGGERAEQGLIFCVGLFAAIVIQSNILAQSWMVAMAELPQRMRAQITTSVYATALRRKDVTATSTAAEGDADSSDDAFASKAQVITLTTVDAARISEIPMSLQILLMSPAELLVGGYFSIKLLGTGALLGFASSLMLQPLVLGIGKYIMRRTTQLQKKRDERGAMLGEALSAMRMLKFNAWEDAMSRRILRVRKDELGQQRSVWLATILNQLLFNFTPTLVTLVAYGYFSLGEGRALTPSVAFTASAVLAELRWAFLNIPLGVNQLSQALVSLARVARYLDRAEDDLVPLAPSTTLAGKVGCKDATIAWPRTGGPAVQGSAASSAAFALRSVSLEAVPGALNLVCGKIGAGKTLLLLGLLGECDVLDGEVSCPHTPADAIPLEGSAAKATGAWLCPDRSAYMPQATFLINATVRDNILFGTEWDEVRYADTLNACGLLPDLAILEDGDETEVGESGVGLSGGQKARVSLARAVYSRAQTLLLDDPLSAVDAATAAHIAAELFSGRGYLMEARTVLLVSHAVQLVAPHAAQVVVLDGGRVAYADTSEAFLRSDFYSGLIEEAEEEEVKPAHEESESSSGTSTPFEKAATPLPTAKKAGSSAPAKLVQEEKRARGAVRAAIYAGYLRAAGGLLACAAVLGSYAAAALFALVVQYWLKDWTADVIAPVRQHSDAWWFWRWAGISAVQILLWTSRGCIYFASLAASRRLFDALLATVLGAPMRFHEATPRGRILNRFNEDISAVDSGLVAVLDKTIEAGFVVVSSFIGVSVGSGGLTFLLATALLSPAYIILGGAYAAAARDARRLASTSTSPVVSTFSDLISGAAVVRAFGASKHGMAALMRRLDEANSYTVWVPHLQRWIGQLFMTLSACAVFVASLGILLSPSVSAAQAAFALGFLITVPERLLHLIFLYANLEQKLVSVERVVEWLDEVPTESAAEEESTKMTPPKGWPTSGAVDVSKLCVSYGPDLPLVLEDVSFAIPAGTKLGVVGATGCGKTTLATSFFRMVLPQSGSIRIDGVDIAQLSLNDLRSSLQIVPQDPIVLSGPLRSTVDPFEEYADAEVLQALRAVHLIGPSAEAGAGAVENSASGGHNFADLSSEIAEGGGNLSSGQRQLLCLARAVLRRSKFIVFDEATSSVDADTDAKLQETLRQTFAESTTITIAHRIRTVVDGDLVLVMDRGRIVELAAPHELLARPESRFYRLCRASGKAEFRLLTRLAQEAAQRRSI</sequence>
<dbReference type="EMBL" id="KZ819293">
    <property type="protein sequence ID" value="PWN97972.1"/>
    <property type="molecule type" value="Genomic_DNA"/>
</dbReference>
<dbReference type="OrthoDB" id="6500128at2759"/>
<dbReference type="FunFam" id="1.20.1560.10:FF:000013">
    <property type="entry name" value="ABC transporter C family member 2"/>
    <property type="match status" value="1"/>
</dbReference>
<keyword evidence="6" id="KW-0067">ATP-binding</keyword>
<dbReference type="PANTHER" id="PTHR24223">
    <property type="entry name" value="ATP-BINDING CASSETTE SUB-FAMILY C"/>
    <property type="match status" value="1"/>
</dbReference>
<dbReference type="FunFam" id="3.40.50.300:FF:001354">
    <property type="entry name" value="ATP-binding cassette (ABC) transporter, putative"/>
    <property type="match status" value="1"/>
</dbReference>
<feature type="transmembrane region" description="Helical" evidence="10">
    <location>
        <begin position="32"/>
        <end position="52"/>
    </location>
</feature>
<dbReference type="RefSeq" id="XP_025598251.1">
    <property type="nucleotide sequence ID" value="XM_025740920.1"/>
</dbReference>
<feature type="region of interest" description="Disordered" evidence="9">
    <location>
        <begin position="923"/>
        <end position="960"/>
    </location>
</feature>
<evidence type="ECO:0000256" key="4">
    <source>
        <dbReference type="ARBA" id="ARBA00022737"/>
    </source>
</evidence>
<keyword evidence="8 10" id="KW-0472">Membrane</keyword>
<keyword evidence="14" id="KW-1185">Reference proteome</keyword>
<feature type="transmembrane region" description="Helical" evidence="10">
    <location>
        <begin position="989"/>
        <end position="1013"/>
    </location>
</feature>
<evidence type="ECO:0000313" key="14">
    <source>
        <dbReference type="Proteomes" id="UP000245946"/>
    </source>
</evidence>
<feature type="transmembrane region" description="Helical" evidence="10">
    <location>
        <begin position="152"/>
        <end position="169"/>
    </location>
</feature>
<feature type="transmembrane region" description="Helical" evidence="10">
    <location>
        <begin position="485"/>
        <end position="508"/>
    </location>
</feature>
<feature type="transmembrane region" description="Helical" evidence="10">
    <location>
        <begin position="120"/>
        <end position="140"/>
    </location>
</feature>
<comment type="subcellular location">
    <subcellularLocation>
        <location evidence="1">Membrane</location>
        <topology evidence="1">Multi-pass membrane protein</topology>
    </subcellularLocation>
</comment>
<dbReference type="Pfam" id="PF00664">
    <property type="entry name" value="ABC_membrane"/>
    <property type="match status" value="2"/>
</dbReference>
<dbReference type="InterPro" id="IPR027417">
    <property type="entry name" value="P-loop_NTPase"/>
</dbReference>
<dbReference type="SUPFAM" id="SSF52540">
    <property type="entry name" value="P-loop containing nucleoside triphosphate hydrolases"/>
    <property type="match status" value="2"/>
</dbReference>
<keyword evidence="3 10" id="KW-0812">Transmembrane</keyword>
<dbReference type="Proteomes" id="UP000245946">
    <property type="component" value="Unassembled WGS sequence"/>
</dbReference>
<feature type="domain" description="ABC transmembrane type-1" evidence="12">
    <location>
        <begin position="993"/>
        <end position="1273"/>
    </location>
</feature>